<dbReference type="GO" id="GO:0003988">
    <property type="term" value="F:acetyl-CoA C-acyltransferase activity"/>
    <property type="evidence" value="ECO:0007669"/>
    <property type="project" value="UniProtKB-ARBA"/>
</dbReference>
<dbReference type="PIRSF" id="PIRSF000429">
    <property type="entry name" value="Ac-CoA_Ac_transf"/>
    <property type="match status" value="1"/>
</dbReference>
<dbReference type="AlphaFoldDB" id="A0A076PUH3"/>
<dbReference type="RefSeq" id="WP_043375572.1">
    <property type="nucleotide sequence ID" value="NZ_CP006704.1"/>
</dbReference>
<proteinExistence type="predicted"/>
<keyword evidence="3" id="KW-0808">Transferase</keyword>
<evidence type="ECO:0000313" key="3">
    <source>
        <dbReference type="EMBL" id="AIJ49368.1"/>
    </source>
</evidence>
<dbReference type="EMBL" id="CP006704">
    <property type="protein sequence ID" value="AIJ49368.1"/>
    <property type="molecule type" value="Genomic_DNA"/>
</dbReference>
<dbReference type="Pfam" id="PF22691">
    <property type="entry name" value="Thiolase_C_1"/>
    <property type="match status" value="1"/>
</dbReference>
<evidence type="ECO:0000259" key="2">
    <source>
        <dbReference type="Pfam" id="PF22691"/>
    </source>
</evidence>
<dbReference type="KEGG" id="ctes:O987_26510"/>
<accession>A0A076PUH3</accession>
<name>A0A076PUH3_COMTE</name>
<dbReference type="CDD" id="cd00829">
    <property type="entry name" value="SCP-x_thiolase"/>
    <property type="match status" value="1"/>
</dbReference>
<dbReference type="Gene3D" id="3.40.47.10">
    <property type="match status" value="1"/>
</dbReference>
<dbReference type="InterPro" id="IPR055140">
    <property type="entry name" value="Thiolase_C_2"/>
</dbReference>
<dbReference type="InterPro" id="IPR002155">
    <property type="entry name" value="Thiolase"/>
</dbReference>
<keyword evidence="3" id="KW-0012">Acyltransferase</keyword>
<protein>
    <submittedName>
        <fullName evidence="3">Acetyl-CoA acyltransferase</fullName>
    </submittedName>
</protein>
<evidence type="ECO:0000313" key="4">
    <source>
        <dbReference type="Proteomes" id="UP000028782"/>
    </source>
</evidence>
<sequence length="397" mass="43023">MTRSVALIGTSAIPIGRHQTADEEALQVLEHEIMTRLVSEAVNDAGVSKEDIESLIFTLPRPYTRQKYFHTFLMGQLRLSCRGSVMEVMGNGMTAALAFDKACDEIMLGRADVTLALGINMESAVSAAEHMMSSMRTTGDVDFHTSAGFTPIAWYAMDAMRYMHEHGATREQLGSVAVKNRFHASLNPLAQFRKPVTLEDVVAQRPIVEPLGLYDVPPRGDGAACLVLATEEVARSLGRPYVLVRGRGFYHDGTHQISDVPNDMIAFTAAREASRTAYEQAGISAEDLSLAELYAPCTIVEILVSEAIGICQRGQGARAAFDGETRLGGRIPISTSGGLTSRGHPAYVTSLYNYVELADQLRGRAGERQVKNAQFGLGTGELGNYNAALIHILEAKS</sequence>
<dbReference type="PANTHER" id="PTHR42870">
    <property type="entry name" value="ACETYL-COA C-ACETYLTRANSFERASE"/>
    <property type="match status" value="1"/>
</dbReference>
<dbReference type="Proteomes" id="UP000028782">
    <property type="component" value="Chromosome"/>
</dbReference>
<evidence type="ECO:0000259" key="1">
    <source>
        <dbReference type="Pfam" id="PF00108"/>
    </source>
</evidence>
<dbReference type="Pfam" id="PF00108">
    <property type="entry name" value="Thiolase_N"/>
    <property type="match status" value="1"/>
</dbReference>
<dbReference type="InterPro" id="IPR016039">
    <property type="entry name" value="Thiolase-like"/>
</dbReference>
<organism evidence="3 4">
    <name type="scientific">Comamonas testosteroni TK102</name>
    <dbReference type="NCBI Taxonomy" id="1392005"/>
    <lineage>
        <taxon>Bacteria</taxon>
        <taxon>Pseudomonadati</taxon>
        <taxon>Pseudomonadota</taxon>
        <taxon>Betaproteobacteria</taxon>
        <taxon>Burkholderiales</taxon>
        <taxon>Comamonadaceae</taxon>
        <taxon>Comamonas</taxon>
    </lineage>
</organism>
<dbReference type="PANTHER" id="PTHR42870:SF1">
    <property type="entry name" value="NON-SPECIFIC LIPID-TRANSFER PROTEIN-LIKE 2"/>
    <property type="match status" value="1"/>
</dbReference>
<feature type="domain" description="Thiolase C-terminal" evidence="2">
    <location>
        <begin position="262"/>
        <end position="394"/>
    </location>
</feature>
<gene>
    <name evidence="3" type="ORF">O987_26510</name>
</gene>
<dbReference type="InterPro" id="IPR020616">
    <property type="entry name" value="Thiolase_N"/>
</dbReference>
<dbReference type="SUPFAM" id="SSF53901">
    <property type="entry name" value="Thiolase-like"/>
    <property type="match status" value="2"/>
</dbReference>
<reference evidence="3 4" key="1">
    <citation type="journal article" date="2014" name="Genome Announc.">
        <title>Complete Genome Sequence of Polychlorinated Biphenyl Degrader Comamonas testosteroni TK102 (NBRC 109938).</title>
        <authorList>
            <person name="Fukuda K."/>
            <person name="Hosoyama A."/>
            <person name="Tsuchikane K."/>
            <person name="Ohji S."/>
            <person name="Yamazoe A."/>
            <person name="Fujita N."/>
            <person name="Shintani M."/>
            <person name="Kimbara K."/>
        </authorList>
    </citation>
    <scope>NUCLEOTIDE SEQUENCE [LARGE SCALE GENOMIC DNA]</scope>
    <source>
        <strain evidence="3">TK102</strain>
    </source>
</reference>
<feature type="domain" description="Thiolase N-terminal" evidence="1">
    <location>
        <begin position="5"/>
        <end position="209"/>
    </location>
</feature>
<dbReference type="HOGENOM" id="CLU_035425_4_0_4"/>